<keyword evidence="3 5" id="KW-1133">Transmembrane helix</keyword>
<dbReference type="PANTHER" id="PTHR43229">
    <property type="entry name" value="NODULATION PROTEIN J"/>
    <property type="match status" value="1"/>
</dbReference>
<comment type="subcellular location">
    <subcellularLocation>
        <location evidence="5">Cell membrane</location>
        <topology evidence="5">Multi-pass membrane protein</topology>
    </subcellularLocation>
    <subcellularLocation>
        <location evidence="1">Membrane</location>
        <topology evidence="1">Multi-pass membrane protein</topology>
    </subcellularLocation>
</comment>
<feature type="domain" description="ABC transmembrane type-2" evidence="6">
    <location>
        <begin position="15"/>
        <end position="238"/>
    </location>
</feature>
<accession>A0A9Q7EYL5</accession>
<feature type="transmembrane region" description="Helical" evidence="5">
    <location>
        <begin position="213"/>
        <end position="235"/>
    </location>
</feature>
<proteinExistence type="inferred from homology"/>
<dbReference type="InterPro" id="IPR000412">
    <property type="entry name" value="ABC_2_transport"/>
</dbReference>
<feature type="transmembrane region" description="Helical" evidence="5">
    <location>
        <begin position="96"/>
        <end position="124"/>
    </location>
</feature>
<evidence type="ECO:0000256" key="4">
    <source>
        <dbReference type="ARBA" id="ARBA00023136"/>
    </source>
</evidence>
<dbReference type="PROSITE" id="PS51012">
    <property type="entry name" value="ABC_TM2"/>
    <property type="match status" value="1"/>
</dbReference>
<dbReference type="Pfam" id="PF01061">
    <property type="entry name" value="ABC2_membrane"/>
    <property type="match status" value="1"/>
</dbReference>
<dbReference type="GO" id="GO:0140359">
    <property type="term" value="F:ABC-type transporter activity"/>
    <property type="evidence" value="ECO:0007669"/>
    <property type="project" value="InterPro"/>
</dbReference>
<evidence type="ECO:0000259" key="6">
    <source>
        <dbReference type="PROSITE" id="PS51012"/>
    </source>
</evidence>
<dbReference type="InterPro" id="IPR051784">
    <property type="entry name" value="Nod_factor_ABC_transporter"/>
</dbReference>
<evidence type="ECO:0000256" key="3">
    <source>
        <dbReference type="ARBA" id="ARBA00022989"/>
    </source>
</evidence>
<dbReference type="InterPro" id="IPR047817">
    <property type="entry name" value="ABC2_TM_bact-type"/>
</dbReference>
<keyword evidence="5" id="KW-0813">Transport</keyword>
<feature type="transmembrane region" description="Helical" evidence="5">
    <location>
        <begin position="25"/>
        <end position="45"/>
    </location>
</feature>
<feature type="transmembrane region" description="Helical" evidence="5">
    <location>
        <begin position="130"/>
        <end position="154"/>
    </location>
</feature>
<keyword evidence="2 5" id="KW-0812">Transmembrane</keyword>
<dbReference type="PANTHER" id="PTHR43229:SF2">
    <property type="entry name" value="NODULATION PROTEIN J"/>
    <property type="match status" value="1"/>
</dbReference>
<dbReference type="EMBL" id="CP072943">
    <property type="protein sequence ID" value="QTX32156.1"/>
    <property type="molecule type" value="Genomic_DNA"/>
</dbReference>
<dbReference type="InterPro" id="IPR013525">
    <property type="entry name" value="ABC2_TM"/>
</dbReference>
<evidence type="ECO:0000256" key="5">
    <source>
        <dbReference type="RuleBase" id="RU361157"/>
    </source>
</evidence>
<evidence type="ECO:0000256" key="2">
    <source>
        <dbReference type="ARBA" id="ARBA00022692"/>
    </source>
</evidence>
<comment type="similarity">
    <text evidence="5">Belongs to the ABC-2 integral membrane protein family.</text>
</comment>
<evidence type="ECO:0000256" key="1">
    <source>
        <dbReference type="ARBA" id="ARBA00004141"/>
    </source>
</evidence>
<keyword evidence="5" id="KW-1003">Cell membrane</keyword>
<reference evidence="8" key="1">
    <citation type="submission" date="2021-04" db="EMBL/GenBank/DDBJ databases">
        <title>A novel Synergistetes isolate from a pyrite-forming mixed culture.</title>
        <authorList>
            <person name="Bunk B."/>
            <person name="Sproer C."/>
            <person name="Spring S."/>
            <person name="Pester M."/>
        </authorList>
    </citation>
    <scope>NUCLEOTIDE SEQUENCE [LARGE SCALE GENOMIC DNA]</scope>
    <source>
        <strain evidence="8">J.5.4.2-T.3.5.2</strain>
    </source>
</reference>
<keyword evidence="8" id="KW-1185">Reference proteome</keyword>
<name>A0A9Q7EYL5_9BACT</name>
<sequence length="244" mass="26502">MKNLIAFRAILAKDMRTYYLKPPNLSWGLIFPLAWTLMFFLRSQGPVDIRALLPGVMTLSILFGTTSMLAVTVTFERKGKSFERLLQAPLPLGLLVLAKTSGAIVFGVANALVPLVLAALYAPLGRVDVALLLTAAFLLAFASAFMGLFVAVSVQEVFEAQTLSNFFRFPMVFLCGLFLPLDRIPFPLRGLAYVLPPTYGADLLRRALGEGSLFPAATALAALAGLCLALTFACLRAIGRRWID</sequence>
<keyword evidence="4 5" id="KW-0472">Membrane</keyword>
<evidence type="ECO:0000313" key="8">
    <source>
        <dbReference type="Proteomes" id="UP000671879"/>
    </source>
</evidence>
<dbReference type="AlphaFoldDB" id="A0A9Q7EYL5"/>
<feature type="transmembrane region" description="Helical" evidence="5">
    <location>
        <begin position="51"/>
        <end position="75"/>
    </location>
</feature>
<gene>
    <name evidence="7" type="ORF">KAR29_12735</name>
</gene>
<feature type="transmembrane region" description="Helical" evidence="5">
    <location>
        <begin position="166"/>
        <end position="186"/>
    </location>
</feature>
<dbReference type="KEGG" id="aram:KAR29_12735"/>
<organism evidence="7 8">
    <name type="scientific">Aminithiophilus ramosus</name>
    <dbReference type="NCBI Taxonomy" id="3029084"/>
    <lineage>
        <taxon>Bacteria</taxon>
        <taxon>Thermotogati</taxon>
        <taxon>Synergistota</taxon>
        <taxon>Synergistia</taxon>
        <taxon>Synergistales</taxon>
        <taxon>Aminithiophilaceae</taxon>
        <taxon>Aminithiophilus</taxon>
    </lineage>
</organism>
<evidence type="ECO:0000313" key="7">
    <source>
        <dbReference type="EMBL" id="QTX32156.1"/>
    </source>
</evidence>
<dbReference type="GO" id="GO:0043190">
    <property type="term" value="C:ATP-binding cassette (ABC) transporter complex"/>
    <property type="evidence" value="ECO:0007669"/>
    <property type="project" value="InterPro"/>
</dbReference>
<protein>
    <recommendedName>
        <fullName evidence="5">Transport permease protein</fullName>
    </recommendedName>
</protein>
<dbReference type="PRINTS" id="PR00164">
    <property type="entry name" value="ABC2TRNSPORT"/>
</dbReference>
<dbReference type="PIRSF" id="PIRSF006648">
    <property type="entry name" value="DrrB"/>
    <property type="match status" value="1"/>
</dbReference>
<dbReference type="Proteomes" id="UP000671879">
    <property type="component" value="Chromosome"/>
</dbReference>
<dbReference type="RefSeq" id="WP_274373371.1">
    <property type="nucleotide sequence ID" value="NZ_CP072943.1"/>
</dbReference>